<evidence type="ECO:0000313" key="2">
    <source>
        <dbReference type="EMBL" id="OAJ59421.1"/>
    </source>
</evidence>
<dbReference type="Gene3D" id="3.40.50.11090">
    <property type="match status" value="1"/>
</dbReference>
<dbReference type="STRING" id="1462993.A6V36_27655"/>
<dbReference type="Proteomes" id="UP000078116">
    <property type="component" value="Unassembled WGS sequence"/>
</dbReference>
<reference evidence="4 5" key="1">
    <citation type="submission" date="2016-04" db="EMBL/GenBank/DDBJ databases">
        <title>Reclassification of Paraburkholderia panaciterrae (Farh et al. 2015) Dobritsa &amp; Samadpour 2016 as a later homotypic synonym of Paraburkholderia ginsengiterrae (Farh et al. 2015) Dobritsa &amp; Samadpour 2016.</title>
        <authorList>
            <person name="Dobritsa A.P."/>
            <person name="Kutumbaka K."/>
            <person name="Samadpour M."/>
        </authorList>
    </citation>
    <scope>NUCLEOTIDE SEQUENCE [LARGE SCALE GENOMIC DNA]</scope>
    <source>
        <strain evidence="3 5">DCY85</strain>
        <strain evidence="2 4">DCY85-1</strain>
    </source>
</reference>
<evidence type="ECO:0000313" key="3">
    <source>
        <dbReference type="EMBL" id="OAJ63334.1"/>
    </source>
</evidence>
<protein>
    <recommendedName>
        <fullName evidence="1">Glycosyl transferase family 1 domain-containing protein</fullName>
    </recommendedName>
</protein>
<dbReference type="PANTHER" id="PTHR12526">
    <property type="entry name" value="GLYCOSYLTRANSFERASE"/>
    <property type="match status" value="1"/>
</dbReference>
<sequence length="370" mass="41128">MKITFILPKLTRHPTGGGKIVYQYANAMANAGHSVEVLHPETLFLWNLRKNPFLMLLSLAADCARLLRGWMGRSASIVSWMTIDPAVKIRVVPALFPRYIPHADVVVASLWRTAEYVENYPASKGAKFYFIQHHETWSGPERRVNQTLMSSMNKIVISGWLRDVVKDLSGDDAYQVPNPVDHDEFFPTAPIANRRHLVSMLYSPHIWKGAADGLAALALAKRKFPDMEAILFGISPRPDALPSWIKYVQNPAKRVLREEIYNASSIYMCPSWTEGWGLPVLEAMACGCAIVTSDNGGTRDFVVNEENGLVVAPKSPDALGQALMSLLADAERCTIFAVRSVEMAKEFTLQASVSKLVAALEDRPVAEMRC</sequence>
<evidence type="ECO:0000313" key="5">
    <source>
        <dbReference type="Proteomes" id="UP000078116"/>
    </source>
</evidence>
<dbReference type="Pfam" id="PF00534">
    <property type="entry name" value="Glycos_transf_1"/>
    <property type="match status" value="1"/>
</dbReference>
<dbReference type="RefSeq" id="WP_064267694.1">
    <property type="nucleotide sequence ID" value="NZ_LXJZ01000140.1"/>
</dbReference>
<name>A0A1A9NB22_9BURK</name>
<dbReference type="EMBL" id="LXJZ01000140">
    <property type="protein sequence ID" value="OAJ59421.1"/>
    <property type="molecule type" value="Genomic_DNA"/>
</dbReference>
<dbReference type="GO" id="GO:0016757">
    <property type="term" value="F:glycosyltransferase activity"/>
    <property type="evidence" value="ECO:0007669"/>
    <property type="project" value="InterPro"/>
</dbReference>
<proteinExistence type="predicted"/>
<accession>A0A1A9NB22</accession>
<dbReference type="EMBL" id="LXKA01000132">
    <property type="protein sequence ID" value="OAJ63334.1"/>
    <property type="molecule type" value="Genomic_DNA"/>
</dbReference>
<dbReference type="AlphaFoldDB" id="A0A1A9NB22"/>
<evidence type="ECO:0000313" key="4">
    <source>
        <dbReference type="Proteomes" id="UP000077961"/>
    </source>
</evidence>
<comment type="caution">
    <text evidence="3">The sequence shown here is derived from an EMBL/GenBank/DDBJ whole genome shotgun (WGS) entry which is preliminary data.</text>
</comment>
<feature type="domain" description="Glycosyl transferase family 1" evidence="1">
    <location>
        <begin position="258"/>
        <end position="334"/>
    </location>
</feature>
<organism evidence="3 5">
    <name type="scientific">Paraburkholderia ginsengiterrae</name>
    <dbReference type="NCBI Taxonomy" id="1462993"/>
    <lineage>
        <taxon>Bacteria</taxon>
        <taxon>Pseudomonadati</taxon>
        <taxon>Pseudomonadota</taxon>
        <taxon>Betaproteobacteria</taxon>
        <taxon>Burkholderiales</taxon>
        <taxon>Burkholderiaceae</taxon>
        <taxon>Paraburkholderia</taxon>
    </lineage>
</organism>
<dbReference type="InterPro" id="IPR001296">
    <property type="entry name" value="Glyco_trans_1"/>
</dbReference>
<dbReference type="Proteomes" id="UP000077961">
    <property type="component" value="Unassembled WGS sequence"/>
</dbReference>
<dbReference type="SUPFAM" id="SSF53756">
    <property type="entry name" value="UDP-Glycosyltransferase/glycogen phosphorylase"/>
    <property type="match status" value="1"/>
</dbReference>
<dbReference type="Gene3D" id="3.40.50.2000">
    <property type="entry name" value="Glycogen Phosphorylase B"/>
    <property type="match status" value="1"/>
</dbReference>
<gene>
    <name evidence="2" type="ORF">A6V36_27655</name>
    <name evidence="3" type="ORF">A6V37_20805</name>
</gene>
<dbReference type="CDD" id="cd03801">
    <property type="entry name" value="GT4_PimA-like"/>
    <property type="match status" value="1"/>
</dbReference>
<evidence type="ECO:0000259" key="1">
    <source>
        <dbReference type="Pfam" id="PF00534"/>
    </source>
</evidence>
<keyword evidence="4" id="KW-1185">Reference proteome</keyword>